<evidence type="ECO:0000256" key="5">
    <source>
        <dbReference type="SAM" id="Phobius"/>
    </source>
</evidence>
<dbReference type="RefSeq" id="WP_162423881.1">
    <property type="nucleotide sequence ID" value="NZ_WVIE01000015.1"/>
</dbReference>
<dbReference type="InterPro" id="IPR002716">
    <property type="entry name" value="PIN_dom"/>
</dbReference>
<evidence type="ECO:0000256" key="3">
    <source>
        <dbReference type="ARBA" id="ARBA00022801"/>
    </source>
</evidence>
<comment type="cofactor">
    <cofactor evidence="1">
        <name>Mg(2+)</name>
        <dbReference type="ChEBI" id="CHEBI:18420"/>
    </cofactor>
</comment>
<feature type="transmembrane region" description="Helical" evidence="5">
    <location>
        <begin position="109"/>
        <end position="130"/>
    </location>
</feature>
<evidence type="ECO:0000256" key="4">
    <source>
        <dbReference type="ARBA" id="ARBA00022842"/>
    </source>
</evidence>
<keyword evidence="8" id="KW-1185">Reference proteome</keyword>
<dbReference type="AlphaFoldDB" id="A0A8J7Z2A2"/>
<sequence length="368" mass="39271">MIDAVIIISFILAGAGIGYHGIEALPGNLLQQATDPGSLRIVLAGFGALIGFAFGISAQAGFRRLQRHIRDLPADVLLSRSVGLVVGLLVANLLLAPIFLLPIPSEFSFIKPLAAVLGSILFAVSGVSLADLHGRSLLRLISPSSVEALLLAEGTIKSATTKVLDTSCIIDGRIAQLLDTGFLEGQLLVPQFVLQELQQVADASSDQKRVRGRRGLDILNAIREAYPDRVMIHPADYEDVQTVDAKLVRLVQDINGALLTTDYNLNKVATVQKVPVLNVNDLTQAMRPTYLPGDSIDLKILREGKEPAQGIGYLEDGTMVVVEEGRQFVGDELQVTVTSSLQTSAGRMIFAKPKASAISARGASEGYA</sequence>
<dbReference type="PROSITE" id="PS50926">
    <property type="entry name" value="TRAM"/>
    <property type="match status" value="1"/>
</dbReference>
<keyword evidence="2" id="KW-0540">Nuclease</keyword>
<name>A0A8J7Z2A2_9CYAN</name>
<keyword evidence="4" id="KW-0460">Magnesium</keyword>
<protein>
    <submittedName>
        <fullName evidence="7">TRAM domain-containing protein</fullName>
    </submittedName>
</protein>
<dbReference type="GO" id="GO:0004518">
    <property type="term" value="F:nuclease activity"/>
    <property type="evidence" value="ECO:0007669"/>
    <property type="project" value="UniProtKB-KW"/>
</dbReference>
<dbReference type="PANTHER" id="PTHR11603:SF147">
    <property type="entry name" value="MEMBRANE PROTEIN"/>
    <property type="match status" value="1"/>
</dbReference>
<accession>A0A8J7Z2A2</accession>
<dbReference type="InterPro" id="IPR052041">
    <property type="entry name" value="Nucleic_acid_metab_PIN/TRAM"/>
</dbReference>
<keyword evidence="3" id="KW-0378">Hydrolase</keyword>
<dbReference type="Proteomes" id="UP000646053">
    <property type="component" value="Unassembled WGS sequence"/>
</dbReference>
<comment type="caution">
    <text evidence="7">The sequence shown here is derived from an EMBL/GenBank/DDBJ whole genome shotgun (WGS) entry which is preliminary data.</text>
</comment>
<feature type="transmembrane region" description="Helical" evidence="5">
    <location>
        <begin position="82"/>
        <end position="103"/>
    </location>
</feature>
<evidence type="ECO:0000259" key="6">
    <source>
        <dbReference type="PROSITE" id="PS50926"/>
    </source>
</evidence>
<feature type="domain" description="TRAM" evidence="6">
    <location>
        <begin position="289"/>
        <end position="350"/>
    </location>
</feature>
<evidence type="ECO:0000256" key="2">
    <source>
        <dbReference type="ARBA" id="ARBA00022722"/>
    </source>
</evidence>
<dbReference type="CDD" id="cd09877">
    <property type="entry name" value="PIN_YacL-like"/>
    <property type="match status" value="1"/>
</dbReference>
<dbReference type="SMART" id="SM00670">
    <property type="entry name" value="PINc"/>
    <property type="match status" value="1"/>
</dbReference>
<evidence type="ECO:0000313" key="7">
    <source>
        <dbReference type="EMBL" id="NDJ18354.1"/>
    </source>
</evidence>
<keyword evidence="5" id="KW-1133">Transmembrane helix</keyword>
<keyword evidence="5" id="KW-0472">Membrane</keyword>
<feature type="transmembrane region" description="Helical" evidence="5">
    <location>
        <begin position="5"/>
        <end position="22"/>
    </location>
</feature>
<reference evidence="7" key="1">
    <citation type="submission" date="2019-12" db="EMBL/GenBank/DDBJ databases">
        <title>High-Quality draft genome sequences of three cyanobacteria isolated from the limestone walls of the Old Cathedral of Coimbra.</title>
        <authorList>
            <person name="Tiago I."/>
            <person name="Soares F."/>
            <person name="Portugal A."/>
        </authorList>
    </citation>
    <scope>NUCLEOTIDE SEQUENCE</scope>
    <source>
        <strain evidence="7">A</strain>
    </source>
</reference>
<dbReference type="PANTHER" id="PTHR11603">
    <property type="entry name" value="AAA FAMILY ATPASE"/>
    <property type="match status" value="1"/>
</dbReference>
<proteinExistence type="predicted"/>
<evidence type="ECO:0000256" key="1">
    <source>
        <dbReference type="ARBA" id="ARBA00001946"/>
    </source>
</evidence>
<organism evidence="7 8">
    <name type="scientific">Myxacorys almedinensis A</name>
    <dbReference type="NCBI Taxonomy" id="2690445"/>
    <lineage>
        <taxon>Bacteria</taxon>
        <taxon>Bacillati</taxon>
        <taxon>Cyanobacteriota</taxon>
        <taxon>Cyanophyceae</taxon>
        <taxon>Leptolyngbyales</taxon>
        <taxon>Leptolyngbyaceae</taxon>
        <taxon>Myxacorys</taxon>
        <taxon>Myxacorys almedinensis</taxon>
    </lineage>
</organism>
<dbReference type="InterPro" id="IPR002792">
    <property type="entry name" value="TRAM_dom"/>
</dbReference>
<dbReference type="GO" id="GO:0016787">
    <property type="term" value="F:hydrolase activity"/>
    <property type="evidence" value="ECO:0007669"/>
    <property type="project" value="UniProtKB-KW"/>
</dbReference>
<keyword evidence="5" id="KW-0812">Transmembrane</keyword>
<dbReference type="SUPFAM" id="SSF88723">
    <property type="entry name" value="PIN domain-like"/>
    <property type="match status" value="1"/>
</dbReference>
<dbReference type="Gene3D" id="3.40.50.1010">
    <property type="entry name" value="5'-nuclease"/>
    <property type="match status" value="1"/>
</dbReference>
<feature type="transmembrane region" description="Helical" evidence="5">
    <location>
        <begin position="42"/>
        <end position="62"/>
    </location>
</feature>
<gene>
    <name evidence="7" type="ORF">GS601_13810</name>
</gene>
<dbReference type="Pfam" id="PF01850">
    <property type="entry name" value="PIN"/>
    <property type="match status" value="1"/>
</dbReference>
<dbReference type="EMBL" id="WVIE01000015">
    <property type="protein sequence ID" value="NDJ18354.1"/>
    <property type="molecule type" value="Genomic_DNA"/>
</dbReference>
<dbReference type="Pfam" id="PF01938">
    <property type="entry name" value="TRAM"/>
    <property type="match status" value="1"/>
</dbReference>
<dbReference type="InterPro" id="IPR029060">
    <property type="entry name" value="PIN-like_dom_sf"/>
</dbReference>
<evidence type="ECO:0000313" key="8">
    <source>
        <dbReference type="Proteomes" id="UP000646053"/>
    </source>
</evidence>